<dbReference type="InterPro" id="IPR002559">
    <property type="entry name" value="Transposase_11"/>
</dbReference>
<comment type="caution">
    <text evidence="2">The sequence shown here is derived from an EMBL/GenBank/DDBJ whole genome shotgun (WGS) entry which is preliminary data.</text>
</comment>
<feature type="domain" description="Transposase IS4-like" evidence="1">
    <location>
        <begin position="10"/>
        <end position="100"/>
    </location>
</feature>
<proteinExistence type="predicted"/>
<evidence type="ECO:0000259" key="1">
    <source>
        <dbReference type="Pfam" id="PF01609"/>
    </source>
</evidence>
<gene>
    <name evidence="2" type="ORF">ENJ74_03225</name>
</gene>
<reference evidence="2" key="1">
    <citation type="journal article" date="2020" name="mSystems">
        <title>Genome- and Community-Level Interaction Insights into Carbon Utilization and Element Cycling Functions of Hydrothermarchaeota in Hydrothermal Sediment.</title>
        <authorList>
            <person name="Zhou Z."/>
            <person name="Liu Y."/>
            <person name="Xu W."/>
            <person name="Pan J."/>
            <person name="Luo Z.H."/>
            <person name="Li M."/>
        </authorList>
    </citation>
    <scope>NUCLEOTIDE SEQUENCE [LARGE SCALE GENOMIC DNA]</scope>
    <source>
        <strain evidence="2">HyVt-513</strain>
    </source>
</reference>
<dbReference type="GO" id="GO:0004803">
    <property type="term" value="F:transposase activity"/>
    <property type="evidence" value="ECO:0007669"/>
    <property type="project" value="InterPro"/>
</dbReference>
<dbReference type="GO" id="GO:0003677">
    <property type="term" value="F:DNA binding"/>
    <property type="evidence" value="ECO:0007669"/>
    <property type="project" value="InterPro"/>
</dbReference>
<dbReference type="GO" id="GO:0006313">
    <property type="term" value="P:DNA transposition"/>
    <property type="evidence" value="ECO:0007669"/>
    <property type="project" value="InterPro"/>
</dbReference>
<evidence type="ECO:0000313" key="2">
    <source>
        <dbReference type="EMBL" id="HFC03865.1"/>
    </source>
</evidence>
<sequence>MAEALVPGDVRRLWADAAFDAGELRRHLERRSIDPVIAHNPRGRGLARWQRGTIFVVATVRPRIERVFGTLKRSYGLARARCPTLPRNLVDVTFKVLAFNVRRAGTLADAG</sequence>
<accession>A0A7V2SK05</accession>
<name>A0A7V2SK05_9BACT</name>
<dbReference type="AlphaFoldDB" id="A0A7V2SK05"/>
<organism evidence="2">
    <name type="scientific">Nitratifractor salsuginis</name>
    <dbReference type="NCBI Taxonomy" id="269261"/>
    <lineage>
        <taxon>Bacteria</taxon>
        <taxon>Pseudomonadati</taxon>
        <taxon>Campylobacterota</taxon>
        <taxon>Epsilonproteobacteria</taxon>
        <taxon>Campylobacterales</taxon>
        <taxon>Sulfurovaceae</taxon>
        <taxon>Nitratifractor</taxon>
    </lineage>
</organism>
<dbReference type="Proteomes" id="UP000885722">
    <property type="component" value="Unassembled WGS sequence"/>
</dbReference>
<dbReference type="Pfam" id="PF01609">
    <property type="entry name" value="DDE_Tnp_1"/>
    <property type="match status" value="1"/>
</dbReference>
<dbReference type="EMBL" id="DRNO01000218">
    <property type="protein sequence ID" value="HFC03865.1"/>
    <property type="molecule type" value="Genomic_DNA"/>
</dbReference>
<protein>
    <recommendedName>
        <fullName evidence="1">Transposase IS4-like domain-containing protein</fullName>
    </recommendedName>
</protein>